<dbReference type="GO" id="GO:0044550">
    <property type="term" value="P:secondary metabolite biosynthetic process"/>
    <property type="evidence" value="ECO:0007669"/>
    <property type="project" value="TreeGrafter"/>
</dbReference>
<dbReference type="EMBL" id="CAKJVE010000001">
    <property type="protein sequence ID" value="CAG9701479.1"/>
    <property type="molecule type" value="Genomic_DNA"/>
</dbReference>
<dbReference type="InterPro" id="IPR023213">
    <property type="entry name" value="CAT-like_dom_sf"/>
</dbReference>
<evidence type="ECO:0000259" key="4">
    <source>
        <dbReference type="PROSITE" id="PS50075"/>
    </source>
</evidence>
<dbReference type="GO" id="GO:0005737">
    <property type="term" value="C:cytoplasm"/>
    <property type="evidence" value="ECO:0007669"/>
    <property type="project" value="TreeGrafter"/>
</dbReference>
<dbReference type="GO" id="GO:0016874">
    <property type="term" value="F:ligase activity"/>
    <property type="evidence" value="ECO:0007669"/>
    <property type="project" value="UniProtKB-KW"/>
</dbReference>
<dbReference type="PANTHER" id="PTHR45527">
    <property type="entry name" value="NONRIBOSOMAL PEPTIDE SYNTHETASE"/>
    <property type="match status" value="1"/>
</dbReference>
<protein>
    <submittedName>
        <fullName evidence="5">Amino acid adenylation domain-containing protein</fullName>
    </submittedName>
</protein>
<evidence type="ECO:0000313" key="6">
    <source>
        <dbReference type="Proteomes" id="UP000789738"/>
    </source>
</evidence>
<accession>A0AA86JSF3</accession>
<dbReference type="Pfam" id="PF13193">
    <property type="entry name" value="AMP-binding_C"/>
    <property type="match status" value="1"/>
</dbReference>
<dbReference type="Pfam" id="PF00550">
    <property type="entry name" value="PP-binding"/>
    <property type="match status" value="2"/>
</dbReference>
<dbReference type="InterPro" id="IPR001242">
    <property type="entry name" value="Condensation_dom"/>
</dbReference>
<reference evidence="5" key="1">
    <citation type="submission" date="2021-10" db="EMBL/GenBank/DDBJ databases">
        <authorList>
            <person name="Mesa V."/>
        </authorList>
    </citation>
    <scope>NUCLEOTIDE SEQUENCE</scope>
    <source>
        <strain evidence="5">CC3_PB</strain>
    </source>
</reference>
<dbReference type="SUPFAM" id="SSF52777">
    <property type="entry name" value="CoA-dependent acyltransferases"/>
    <property type="match status" value="2"/>
</dbReference>
<dbReference type="SUPFAM" id="SSF56801">
    <property type="entry name" value="Acetyl-CoA synthetase-like"/>
    <property type="match status" value="2"/>
</dbReference>
<evidence type="ECO:0000256" key="2">
    <source>
        <dbReference type="ARBA" id="ARBA00004924"/>
    </source>
</evidence>
<dbReference type="GO" id="GO:0031177">
    <property type="term" value="F:phosphopantetheine binding"/>
    <property type="evidence" value="ECO:0007669"/>
    <property type="project" value="TreeGrafter"/>
</dbReference>
<dbReference type="InterPro" id="IPR045851">
    <property type="entry name" value="AMP-bd_C_sf"/>
</dbReference>
<dbReference type="InterPro" id="IPR009081">
    <property type="entry name" value="PP-bd_ACP"/>
</dbReference>
<dbReference type="GO" id="GO:0008610">
    <property type="term" value="P:lipid biosynthetic process"/>
    <property type="evidence" value="ECO:0007669"/>
    <property type="project" value="UniProtKB-ARBA"/>
</dbReference>
<dbReference type="Gene3D" id="3.30.300.30">
    <property type="match status" value="2"/>
</dbReference>
<proteinExistence type="predicted"/>
<name>A0AA86JSF3_9CLOT</name>
<dbReference type="Gene3D" id="3.30.559.10">
    <property type="entry name" value="Chloramphenicol acetyltransferase-like domain"/>
    <property type="match status" value="1"/>
</dbReference>
<dbReference type="Gene3D" id="3.40.50.12780">
    <property type="entry name" value="N-terminal domain of ligase-like"/>
    <property type="match status" value="2"/>
</dbReference>
<dbReference type="Gene3D" id="1.10.1200.10">
    <property type="entry name" value="ACP-like"/>
    <property type="match status" value="2"/>
</dbReference>
<dbReference type="InterPro" id="IPR036736">
    <property type="entry name" value="ACP-like_sf"/>
</dbReference>
<dbReference type="InterPro" id="IPR000873">
    <property type="entry name" value="AMP-dep_synth/lig_dom"/>
</dbReference>
<evidence type="ECO:0000256" key="1">
    <source>
        <dbReference type="ARBA" id="ARBA00001957"/>
    </source>
</evidence>
<dbReference type="InterPro" id="IPR057737">
    <property type="entry name" value="Condensation_MtbB-like"/>
</dbReference>
<dbReference type="RefSeq" id="WP_210886884.1">
    <property type="nucleotide sequence ID" value="NZ_CAKJVE010000001.1"/>
</dbReference>
<dbReference type="Gene3D" id="3.30.559.30">
    <property type="entry name" value="Nonribosomal peptide synthetase, condensation domain"/>
    <property type="match status" value="1"/>
</dbReference>
<dbReference type="PANTHER" id="PTHR45527:SF10">
    <property type="entry name" value="PYOCHELIN SYNTHASE PCHF"/>
    <property type="match status" value="1"/>
</dbReference>
<comment type="cofactor">
    <cofactor evidence="1">
        <name>pantetheine 4'-phosphate</name>
        <dbReference type="ChEBI" id="CHEBI:47942"/>
    </cofactor>
</comment>
<organism evidence="5 6">
    <name type="scientific">Clostridium neonatale</name>
    <dbReference type="NCBI Taxonomy" id="137838"/>
    <lineage>
        <taxon>Bacteria</taxon>
        <taxon>Bacillati</taxon>
        <taxon>Bacillota</taxon>
        <taxon>Clostridia</taxon>
        <taxon>Eubacteriales</taxon>
        <taxon>Clostridiaceae</taxon>
        <taxon>Clostridium</taxon>
    </lineage>
</organism>
<dbReference type="Pfam" id="PF00501">
    <property type="entry name" value="AMP-binding"/>
    <property type="match status" value="2"/>
</dbReference>
<dbReference type="InterPro" id="IPR025110">
    <property type="entry name" value="AMP-bd_C"/>
</dbReference>
<evidence type="ECO:0000313" key="5">
    <source>
        <dbReference type="EMBL" id="CAG9701479.1"/>
    </source>
</evidence>
<dbReference type="Proteomes" id="UP000789738">
    <property type="component" value="Unassembled WGS sequence"/>
</dbReference>
<sequence>MVPVIDDVEKEKLSNNIKNNGLGIWDAFKSQTFDEVLKESRFEKEINMPKELEISTDNLLACAVCLGALVSSEKKVEIGVYSNKYQRCIEVDTTKVQEIDDIKDWVSNLFENESIDKSDVKVPIDIEVIDEDSNVQLEAIVGLIIRDGKCLLSVKNEYINHNMCEHLLKLTLFSFEKIIHSTKTPEAELMAPHYNYKEENNETFVERIFKYKKTKPLEFAIIDDACDEKITYEKLWNTSEAIVDEINKKIIPNESYPKIALFMERSWKHIATLIAIQRMGGTCILIDSLNPDNRLQCFLDESKPDAIISTGNLIERASNLAECPVYDFDAIIKNYHNHEIEYESWIESVNKISFIAGTSGSTGKPKAVCLSYSGMKHTINSIIKAANLAENSKGTWLSSPGYGMIEVDPLPVLYSGATLYIPSKDILKDVRLLAKWFIEREITNTLLMTSMAEAIWTINLKTELSTMLIAGERCKHWPPSSVDYTVMNVYGSAEAAVVSIEDLSNTHKTIMPSVGKAIPGVNLYVVDNNGKELPACCIGELVITGKTLSVGYINKEQTNKSFKKNTLDSTSEFQYISGDRARISLEGTLEVFGRTDSLVKIRGHRVDLAEVEVNALKVSGVSKAAVCCFEKNSGTILALFIEQEKEAKDIKEKVRQFLQKQLPSASQPNIIKVTTLPLGVNGKVDYKALRNYSLYEENDEKSFCPTTKIESAVQECWLKWTKCKNANLEDNFFEIGGDSLKAMCMMGDLDFKHGLHIEMSTFLKNPILSNLIHLANSVNDSEMPIFKHLPLNKQDESFELNESQQSLWIGRGSDFNYGGVGCQGYFEWESVNLDYEKFVTAVGLLINRHPMLRMTINKDGKQVIGKYDVRKVVKYRDLSNLPKKEIDYEIDKIRDYMANKEIGTEQWPLFNFEVSKISSDKSRIHFCIDMLIADAWSIFQTIVPDLIDLYAGKAGKLPELKTTFHDYVEYKQKIKESKQYNEHKEYWLKKIKELPPAPKLQVIDNDSSNKKVKFDRYEGTLEKESWTSLKYQAQKRRISPSGVVALVLCEVLRAWSEEDRFTLNFPVSDRMSVSDDIDLVVGDFTNTLLVPYETNVNDTFENKGRCLQDAIWEALDHRLFSGVEVLRELSKIHRTGRDPLMPVVLTSLLGHPGRHDVSKLGREVYGVSQTPQVMLDVQIRESDDVLYFKWDYLKGVIRPDVIKDMFEAFETLLKQLAKEENIWNRTYIDLRPKKQIEIRNKVNDTEVDIPKVHLRDLLVNRIEDRAKETAIISKNGTYNWNNVGRGASYIKNMLKEICNDEEKFIGIILPKGPAQFMAVYGCLLFGAGYVPIDVDLPQDRVKKIFKQAKIKTAIASQQTVVPEGFTKIEYCDTDIESKLAENIDLTLEPLRENYSPYIIFTSGSTGEPKGVEIPEIAVINHIYDVVRRFKLDSNTRHLATAALHFDMSVFDVFGPLLHGGSVVIPEYAVGPIPETWLELQREFKINFWACVPAIMELVCCIAETEEELHPVESLKNIVMAGDWIPLTLIPRIRALFPSSKLFSCGGPTETTNWSIVHEINDLEGSMCNSVIYGAPMSNSKYHIVSKNWIECPDWVPGEMVVESDVSLARGYIGNPEISKKAFVSHPISGKRMYHTGDLGRYLPNGEIEILGRIDNQIKINGLRIELGEIEKVAQTCDGVLRACAVTIPDASGKPKQIALAYLADGTIDKSIIGEKLEESLPNYMVPKNIKQVATLPLSKNGKVDVKALREILLTKENKVSSTFNKNETLRNILGVFGANLNQQVILPDDNFFDLGGDSLSAMKIKIELEAKLSIKTSLESIMLSNTIGELVNEISQRG</sequence>
<dbReference type="InterPro" id="IPR010071">
    <property type="entry name" value="AA_adenyl_dom"/>
</dbReference>
<comment type="pathway">
    <text evidence="2">Siderophore biosynthesis.</text>
</comment>
<dbReference type="NCBIfam" id="TIGR01733">
    <property type="entry name" value="AA-adenyl-dom"/>
    <property type="match status" value="1"/>
</dbReference>
<dbReference type="CDD" id="cd19535">
    <property type="entry name" value="Cyc_NRPS"/>
    <property type="match status" value="1"/>
</dbReference>
<evidence type="ECO:0000256" key="3">
    <source>
        <dbReference type="ARBA" id="ARBA00022598"/>
    </source>
</evidence>
<gene>
    <name evidence="5" type="ORF">CNEO_10013</name>
</gene>
<feature type="domain" description="Carrier" evidence="4">
    <location>
        <begin position="704"/>
        <end position="779"/>
    </location>
</feature>
<dbReference type="GO" id="GO:0043041">
    <property type="term" value="P:amino acid activation for nonribosomal peptide biosynthetic process"/>
    <property type="evidence" value="ECO:0007669"/>
    <property type="project" value="TreeGrafter"/>
</dbReference>
<dbReference type="PROSITE" id="PS00455">
    <property type="entry name" value="AMP_BINDING"/>
    <property type="match status" value="2"/>
</dbReference>
<dbReference type="Pfam" id="PF00668">
    <property type="entry name" value="Condensation"/>
    <property type="match status" value="1"/>
</dbReference>
<dbReference type="InterPro" id="IPR020845">
    <property type="entry name" value="AMP-binding_CS"/>
</dbReference>
<comment type="caution">
    <text evidence="5">The sequence shown here is derived from an EMBL/GenBank/DDBJ whole genome shotgun (WGS) entry which is preliminary data.</text>
</comment>
<dbReference type="SUPFAM" id="SSF47336">
    <property type="entry name" value="ACP-like"/>
    <property type="match status" value="2"/>
</dbReference>
<dbReference type="PROSITE" id="PS50075">
    <property type="entry name" value="CARRIER"/>
    <property type="match status" value="2"/>
</dbReference>
<keyword evidence="3" id="KW-0436">Ligase</keyword>
<dbReference type="InterPro" id="IPR042099">
    <property type="entry name" value="ANL_N_sf"/>
</dbReference>
<feature type="domain" description="Carrier" evidence="4">
    <location>
        <begin position="1759"/>
        <end position="1838"/>
    </location>
</feature>